<reference evidence="1 2" key="1">
    <citation type="journal article" date="2019" name="Fungal Biol. Biotechnol.">
        <title>Draft genome sequence of fastidious pathogen Ceratobasidium theobromae, which causes vascular-streak dieback in Theobroma cacao.</title>
        <authorList>
            <person name="Ali S.S."/>
            <person name="Asman A."/>
            <person name="Shao J."/>
            <person name="Firmansyah A.P."/>
            <person name="Susilo A.W."/>
            <person name="Rosmana A."/>
            <person name="McMahon P."/>
            <person name="Junaid M."/>
            <person name="Guest D."/>
            <person name="Kheng T.Y."/>
            <person name="Meinhardt L.W."/>
            <person name="Bailey B.A."/>
        </authorList>
    </citation>
    <scope>NUCLEOTIDE SEQUENCE [LARGE SCALE GENOMIC DNA]</scope>
    <source>
        <strain evidence="1 2">CT2</strain>
    </source>
</reference>
<dbReference type="OrthoDB" id="3344688at2759"/>
<keyword evidence="2" id="KW-1185">Reference proteome</keyword>
<organism evidence="1 2">
    <name type="scientific">Ceratobasidium theobromae</name>
    <dbReference type="NCBI Taxonomy" id="1582974"/>
    <lineage>
        <taxon>Eukaryota</taxon>
        <taxon>Fungi</taxon>
        <taxon>Dikarya</taxon>
        <taxon>Basidiomycota</taxon>
        <taxon>Agaricomycotina</taxon>
        <taxon>Agaricomycetes</taxon>
        <taxon>Cantharellales</taxon>
        <taxon>Ceratobasidiaceae</taxon>
        <taxon>Ceratobasidium</taxon>
    </lineage>
</organism>
<accession>A0A5N5QDZ0</accession>
<name>A0A5N5QDZ0_9AGAM</name>
<gene>
    <name evidence="1" type="ORF">CTheo_6588</name>
</gene>
<comment type="caution">
    <text evidence="1">The sequence shown here is derived from an EMBL/GenBank/DDBJ whole genome shotgun (WGS) entry which is preliminary data.</text>
</comment>
<dbReference type="CDD" id="cd09272">
    <property type="entry name" value="RNase_HI_RT_Ty1"/>
    <property type="match status" value="1"/>
</dbReference>
<dbReference type="AlphaFoldDB" id="A0A5N5QDZ0"/>
<proteinExistence type="predicted"/>
<dbReference type="EMBL" id="SSOP01000211">
    <property type="protein sequence ID" value="KAB5589965.1"/>
    <property type="molecule type" value="Genomic_DNA"/>
</dbReference>
<evidence type="ECO:0000313" key="2">
    <source>
        <dbReference type="Proteomes" id="UP000383932"/>
    </source>
</evidence>
<sequence>MGGAAVSLPTMEAEFITLCNNAKEVIAIRQFLDELGIEYNTPVASRIFCDNQAAIEAVHNPTHKTRAKHIDISYTFIRTEIYNQKVSVSFIPTRDNLADALTKLVQPVCIGRETYN</sequence>
<dbReference type="PANTHER" id="PTHR11439">
    <property type="entry name" value="GAG-POL-RELATED RETROTRANSPOSON"/>
    <property type="match status" value="1"/>
</dbReference>
<protein>
    <submittedName>
        <fullName evidence="1">Copia protein</fullName>
    </submittedName>
</protein>
<dbReference type="Proteomes" id="UP000383932">
    <property type="component" value="Unassembled WGS sequence"/>
</dbReference>
<evidence type="ECO:0000313" key="1">
    <source>
        <dbReference type="EMBL" id="KAB5589965.1"/>
    </source>
</evidence>
<dbReference type="PANTHER" id="PTHR11439:SF483">
    <property type="entry name" value="PEPTIDE SYNTHASE GLIP-LIKE, PUTATIVE (AFU_ORTHOLOGUE AFUA_3G12920)-RELATED"/>
    <property type="match status" value="1"/>
</dbReference>